<evidence type="ECO:0000313" key="2">
    <source>
        <dbReference type="EMBL" id="VAW42849.1"/>
    </source>
</evidence>
<dbReference type="AlphaFoldDB" id="A0A3B0W0R0"/>
<evidence type="ECO:0000259" key="1">
    <source>
        <dbReference type="Pfam" id="PF08486"/>
    </source>
</evidence>
<gene>
    <name evidence="2" type="ORF">MNBD_CHLOROFLEXI01-2076</name>
</gene>
<dbReference type="InterPro" id="IPR013693">
    <property type="entry name" value="SpoIID/LytB_N"/>
</dbReference>
<feature type="domain" description="Sporulation stage II protein D amidase enhancer LytB N-terminal" evidence="1">
    <location>
        <begin position="108"/>
        <end position="167"/>
    </location>
</feature>
<organism evidence="2">
    <name type="scientific">hydrothermal vent metagenome</name>
    <dbReference type="NCBI Taxonomy" id="652676"/>
    <lineage>
        <taxon>unclassified sequences</taxon>
        <taxon>metagenomes</taxon>
        <taxon>ecological metagenomes</taxon>
    </lineage>
</organism>
<proteinExistence type="predicted"/>
<reference evidence="2" key="1">
    <citation type="submission" date="2018-06" db="EMBL/GenBank/DDBJ databases">
        <authorList>
            <person name="Zhirakovskaya E."/>
        </authorList>
    </citation>
    <scope>NUCLEOTIDE SEQUENCE</scope>
</reference>
<name>A0A3B0W0R0_9ZZZZ</name>
<dbReference type="EMBL" id="UOEU01000971">
    <property type="protein sequence ID" value="VAW42849.1"/>
    <property type="molecule type" value="Genomic_DNA"/>
</dbReference>
<protein>
    <recommendedName>
        <fullName evidence="1">Sporulation stage II protein D amidase enhancer LytB N-terminal domain-containing protein</fullName>
    </recommendedName>
</protein>
<accession>A0A3B0W0R0</accession>
<dbReference type="Pfam" id="PF08486">
    <property type="entry name" value="SpoIID"/>
    <property type="match status" value="1"/>
</dbReference>
<sequence>MQSHNRKLLSWLVLVIILLVLVQFPLIDHAQATPSYAPPTNVTVKMYRLVSPDEADPQQGILVGEIYVPIHTCTAQSIVYGCTAFAWNSNYPYPYENDNPVLVPVETDYLLDVVSQEMGSDGFHPNARHAQAIAARSYAYHREQFDTYTGTPVMDNSTASQVFIPYRFEKWGNESSFSINPYFPCWPNYNLLPQQKNVCNAILASNNYITGINHVYDLPDAPLFGTNAPAFTMYFADTFNYSPTATLTEPSTVPGTNPPRPVYPYLVGVVDSVSSDPNVPTVGHRYGMSQKGASRWANGNMGWQGNLDRWSVQWNSVEQILVHYYTDIQIRDQNGISLIPDGRWNPLSIGWGTSDNQPPNMQHGNSYPITVELQNTGTDDWDCNFPSEDYRLKYRWTRNGNQAAGTGQVSVCGIDKGGASQPLNLTIQNIPNWGAGTYGLHFDVESVNGTNRLWSTYTVLVCVGNESCGGVFLPLVIKSN</sequence>